<proteinExistence type="predicted"/>
<sequence>MPEDDGNPDQLQQEIGFLLQEWTRLCTEAAVSVRRISQLCTAIQAECENLIGSCQPDDAKTSGNSQVDKGRDTCPLPPSEDRSNSAVFSAATSARPQAPMRCSDETDRSFPNPKRMIICPTSHSAESPSRSLLEGQKASIREEPGSSEFALPASLDVQEGRSGEHPSNCEAQSLLITDERMPQRRKTIHALPSLVVYSPHGTRRKSDGDSAIAEHLQSFMQLSCVNATADSCPRTPISSQNLSQRPEGPGTLRTHFFTPKFRSCTKMHTPGSLNTSCRKRVIRSIDSDASPDDEPGTPLTSDADLINVFRKMDVDPPKHLIEHELARRNNQRFVSPSLRSEVRENLEAAFIQSYKLIAKGIDQIGYPNSLSETKQHNNGEKRVDSKSKDEMPGAPSHNTEIVENVTVGAFIQTMLDKVVVPLKEVVDDPDAAGAETALDAVEAAMHNACRGTPVELDNKAESQFFGRRIRPGVTELQRNLRRADNCARGEMIGATFPDGGDNRDDVRQLVETVHELLDIYQKGASKLDCFARERLQSSERLHSPERLHLSESQTSE</sequence>
<protein>
    <submittedName>
        <fullName evidence="2">Uncharacterized protein</fullName>
    </submittedName>
</protein>
<keyword evidence="3" id="KW-1185">Reference proteome</keyword>
<feature type="compositionally biased region" description="Polar residues" evidence="1">
    <location>
        <begin position="121"/>
        <end position="130"/>
    </location>
</feature>
<dbReference type="AlphaFoldDB" id="A0A1V9X6Y5"/>
<evidence type="ECO:0000256" key="1">
    <source>
        <dbReference type="SAM" id="MobiDB-lite"/>
    </source>
</evidence>
<evidence type="ECO:0000313" key="2">
    <source>
        <dbReference type="EMBL" id="OQR69131.1"/>
    </source>
</evidence>
<feature type="compositionally biased region" description="Basic and acidic residues" evidence="1">
    <location>
        <begin position="373"/>
        <end position="391"/>
    </location>
</feature>
<accession>A0A1V9X6Y5</accession>
<organism evidence="2 3">
    <name type="scientific">Tropilaelaps mercedesae</name>
    <dbReference type="NCBI Taxonomy" id="418985"/>
    <lineage>
        <taxon>Eukaryota</taxon>
        <taxon>Metazoa</taxon>
        <taxon>Ecdysozoa</taxon>
        <taxon>Arthropoda</taxon>
        <taxon>Chelicerata</taxon>
        <taxon>Arachnida</taxon>
        <taxon>Acari</taxon>
        <taxon>Parasitiformes</taxon>
        <taxon>Mesostigmata</taxon>
        <taxon>Gamasina</taxon>
        <taxon>Dermanyssoidea</taxon>
        <taxon>Laelapidae</taxon>
        <taxon>Tropilaelaps</taxon>
    </lineage>
</organism>
<feature type="compositionally biased region" description="Polar residues" evidence="1">
    <location>
        <begin position="84"/>
        <end position="95"/>
    </location>
</feature>
<dbReference type="InParanoid" id="A0A1V9X6Y5"/>
<feature type="region of interest" description="Disordered" evidence="1">
    <location>
        <begin position="368"/>
        <end position="397"/>
    </location>
</feature>
<gene>
    <name evidence="2" type="ORF">BIW11_12456</name>
</gene>
<feature type="region of interest" description="Disordered" evidence="1">
    <location>
        <begin position="53"/>
        <end position="149"/>
    </location>
</feature>
<dbReference type="Proteomes" id="UP000192247">
    <property type="component" value="Unassembled WGS sequence"/>
</dbReference>
<reference evidence="2 3" key="1">
    <citation type="journal article" date="2017" name="Gigascience">
        <title>Draft genome of the honey bee ectoparasitic mite, Tropilaelaps mercedesae, is shaped by the parasitic life history.</title>
        <authorList>
            <person name="Dong X."/>
            <person name="Armstrong S.D."/>
            <person name="Xia D."/>
            <person name="Makepeace B.L."/>
            <person name="Darby A.C."/>
            <person name="Kadowaki T."/>
        </authorList>
    </citation>
    <scope>NUCLEOTIDE SEQUENCE [LARGE SCALE GENOMIC DNA]</scope>
    <source>
        <strain evidence="2">Wuxi-XJTLU</strain>
    </source>
</reference>
<name>A0A1V9X6Y5_9ACAR</name>
<evidence type="ECO:0000313" key="3">
    <source>
        <dbReference type="Proteomes" id="UP000192247"/>
    </source>
</evidence>
<dbReference type="EMBL" id="MNPL01022037">
    <property type="protein sequence ID" value="OQR69131.1"/>
    <property type="molecule type" value="Genomic_DNA"/>
</dbReference>
<dbReference type="OrthoDB" id="10647610at2759"/>
<comment type="caution">
    <text evidence="2">The sequence shown here is derived from an EMBL/GenBank/DDBJ whole genome shotgun (WGS) entry which is preliminary data.</text>
</comment>